<evidence type="ECO:0000256" key="1">
    <source>
        <dbReference type="ARBA" id="ARBA00023015"/>
    </source>
</evidence>
<dbReference type="InterPro" id="IPR011990">
    <property type="entry name" value="TPR-like_helical_dom_sf"/>
</dbReference>
<keyword evidence="6" id="KW-1185">Reference proteome</keyword>
<evidence type="ECO:0000259" key="4">
    <source>
        <dbReference type="PROSITE" id="PS50043"/>
    </source>
</evidence>
<reference evidence="5 6" key="1">
    <citation type="submission" date="2018-10" db="EMBL/GenBank/DDBJ databases">
        <title>Draft Genome Sequence of Anaerotignum sp. KCTC 15736.</title>
        <authorList>
            <person name="Choi S.H."/>
            <person name="Kim J.S."/>
            <person name="Kang S.W."/>
            <person name="Lee J.S."/>
            <person name="Park S.H."/>
        </authorList>
    </citation>
    <scope>NUCLEOTIDE SEQUENCE [LARGE SCALE GENOMIC DNA]</scope>
    <source>
        <strain evidence="5 6">KCTC 15736</strain>
    </source>
</reference>
<dbReference type="PROSITE" id="PS50043">
    <property type="entry name" value="HTH_LUXR_2"/>
    <property type="match status" value="1"/>
</dbReference>
<feature type="domain" description="HTH luxR-type" evidence="4">
    <location>
        <begin position="743"/>
        <end position="805"/>
    </location>
</feature>
<dbReference type="SUPFAM" id="SSF52540">
    <property type="entry name" value="P-loop containing nucleoside triphosphate hydrolases"/>
    <property type="match status" value="1"/>
</dbReference>
<comment type="caution">
    <text evidence="5">The sequence shown here is derived from an EMBL/GenBank/DDBJ whole genome shotgun (WGS) entry which is preliminary data.</text>
</comment>
<keyword evidence="2" id="KW-0238">DNA-binding</keyword>
<dbReference type="CDD" id="cd06170">
    <property type="entry name" value="LuxR_C_like"/>
    <property type="match status" value="1"/>
</dbReference>
<keyword evidence="1" id="KW-0805">Transcription regulation</keyword>
<evidence type="ECO:0000256" key="2">
    <source>
        <dbReference type="ARBA" id="ARBA00023125"/>
    </source>
</evidence>
<dbReference type="Gene3D" id="1.10.10.10">
    <property type="entry name" value="Winged helix-like DNA-binding domain superfamily/Winged helix DNA-binding domain"/>
    <property type="match status" value="1"/>
</dbReference>
<dbReference type="Gene3D" id="1.25.40.10">
    <property type="entry name" value="Tetratricopeptide repeat domain"/>
    <property type="match status" value="2"/>
</dbReference>
<dbReference type="InterPro" id="IPR027417">
    <property type="entry name" value="P-loop_NTPase"/>
</dbReference>
<name>A0A401LGM8_9FIRM</name>
<sequence>MQTIYFSERLLCQLERLHTVPLTLVEAPAGYGKTTALKHALRDVPYGALRWHNAQDATVCCDWLVRQIAQKDSALAQQIFDLYHENGPLVHAKPAEESSLYLMIDNFQVIAAQFPFSVLQLLSALKGTAVHVIFLSRSFWQLPIQDLMHVCYISKKDFFLRKEDIICFAEELGISLTEKQAIHIQKETGGWAAVVSLYLQNGCEEVEWKKLSRLMEDLFWRRQEDILKKALLRLAQFETVDVEMVRALTEDIADLQQMGEWFYSLPLLYYDAEQQRYCLCALLRKFLLYRLHNASFLTQWDSYHRCGCWYREHGETKKAVAAFYKVLDYAGILSCDLTGLLFEKFDKLSYTEIAGEILRHCPMETKQRYPLSLLRLCYALFADAAFTEYQQLLEEAKGIICDGNDPNLLGEWELIAAFQDFPNLEKMEQHYQRAKRLMTAPSVIFTVGEPFLFGSISMWRLFYTKPGELERTAETLERVMKLYNSLTAGHGSGAAELYRGEVCCAQGRFADAEIYGYQALYASLQRKNACVTYGAALLLGTNAVYRGDLEAWKRILDYLEDPAHTYAFLQDSFLDVCMKETVQSYFAMLQPKESRLRKRLQAASNRLYDLNFTNSAIKGVRIPRIILKKNYHKAIGILEVALKVDARLIALPSQLFIHTNLALCYFAIGRSRKAAEHLEFTLSLAERDQVLSFAAYFREYLEPLFYLPSVSRKYAAVIQEIRSLPIQNIPAVPEWKAFIPKQENEWEEPLSKREREIAELAARGLRNGEIAEMLHISEGTVKNHLKIVFRKLNIDRRSSLRGRLR</sequence>
<dbReference type="SMART" id="SM00028">
    <property type="entry name" value="TPR"/>
    <property type="match status" value="3"/>
</dbReference>
<dbReference type="InterPro" id="IPR016032">
    <property type="entry name" value="Sig_transdc_resp-reg_C-effctor"/>
</dbReference>
<dbReference type="InterPro" id="IPR036388">
    <property type="entry name" value="WH-like_DNA-bd_sf"/>
</dbReference>
<dbReference type="PRINTS" id="PR00038">
    <property type="entry name" value="HTHLUXR"/>
</dbReference>
<dbReference type="SUPFAM" id="SSF46894">
    <property type="entry name" value="C-terminal effector domain of the bipartite response regulators"/>
    <property type="match status" value="1"/>
</dbReference>
<dbReference type="InterPro" id="IPR019734">
    <property type="entry name" value="TPR_rpt"/>
</dbReference>
<dbReference type="PANTHER" id="PTHR44688:SF16">
    <property type="entry name" value="DNA-BINDING TRANSCRIPTIONAL ACTIVATOR DEVR_DOSR"/>
    <property type="match status" value="1"/>
</dbReference>
<protein>
    <recommendedName>
        <fullName evidence="4">HTH luxR-type domain-containing protein</fullName>
    </recommendedName>
</protein>
<gene>
    <name evidence="5" type="ORF">KGMB03357_23400</name>
</gene>
<dbReference type="SMART" id="SM00421">
    <property type="entry name" value="HTH_LUXR"/>
    <property type="match status" value="1"/>
</dbReference>
<evidence type="ECO:0000256" key="3">
    <source>
        <dbReference type="ARBA" id="ARBA00023163"/>
    </source>
</evidence>
<dbReference type="AlphaFoldDB" id="A0A401LGM8"/>
<evidence type="ECO:0000313" key="5">
    <source>
        <dbReference type="EMBL" id="GCB30679.1"/>
    </source>
</evidence>
<organism evidence="5 6">
    <name type="scientific">Anaerotignum faecicola</name>
    <dbReference type="NCBI Taxonomy" id="2358141"/>
    <lineage>
        <taxon>Bacteria</taxon>
        <taxon>Bacillati</taxon>
        <taxon>Bacillota</taxon>
        <taxon>Clostridia</taxon>
        <taxon>Lachnospirales</taxon>
        <taxon>Anaerotignaceae</taxon>
        <taxon>Anaerotignum</taxon>
    </lineage>
</organism>
<dbReference type="EMBL" id="BHVZ01000014">
    <property type="protein sequence ID" value="GCB30679.1"/>
    <property type="molecule type" value="Genomic_DNA"/>
</dbReference>
<dbReference type="Pfam" id="PF00196">
    <property type="entry name" value="GerE"/>
    <property type="match status" value="1"/>
</dbReference>
<dbReference type="Proteomes" id="UP000287361">
    <property type="component" value="Unassembled WGS sequence"/>
</dbReference>
<dbReference type="InterPro" id="IPR000792">
    <property type="entry name" value="Tscrpt_reg_LuxR_C"/>
</dbReference>
<dbReference type="GO" id="GO:0003677">
    <property type="term" value="F:DNA binding"/>
    <property type="evidence" value="ECO:0007669"/>
    <property type="project" value="UniProtKB-KW"/>
</dbReference>
<keyword evidence="3" id="KW-0804">Transcription</keyword>
<dbReference type="SUPFAM" id="SSF48452">
    <property type="entry name" value="TPR-like"/>
    <property type="match status" value="1"/>
</dbReference>
<dbReference type="PANTHER" id="PTHR44688">
    <property type="entry name" value="DNA-BINDING TRANSCRIPTIONAL ACTIVATOR DEVR_DOSR"/>
    <property type="match status" value="1"/>
</dbReference>
<evidence type="ECO:0000313" key="6">
    <source>
        <dbReference type="Proteomes" id="UP000287361"/>
    </source>
</evidence>
<dbReference type="OrthoDB" id="1137593at2"/>
<accession>A0A401LGM8</accession>
<dbReference type="GO" id="GO:0006355">
    <property type="term" value="P:regulation of DNA-templated transcription"/>
    <property type="evidence" value="ECO:0007669"/>
    <property type="project" value="InterPro"/>
</dbReference>
<proteinExistence type="predicted"/>